<dbReference type="RefSeq" id="WP_167348661.1">
    <property type="nucleotide sequence ID" value="NZ_LXEN01000003.1"/>
</dbReference>
<dbReference type="STRING" id="1354337.M983_0038"/>
<dbReference type="PROSITE" id="PS50983">
    <property type="entry name" value="FE_B12_PBP"/>
    <property type="match status" value="1"/>
</dbReference>
<dbReference type="Pfam" id="PF01497">
    <property type="entry name" value="Peripla_BP_2"/>
    <property type="match status" value="1"/>
</dbReference>
<evidence type="ECO:0000256" key="1">
    <source>
        <dbReference type="SAM" id="SignalP"/>
    </source>
</evidence>
<feature type="domain" description="Fe/B12 periplasmic-binding" evidence="2">
    <location>
        <begin position="50"/>
        <end position="352"/>
    </location>
</feature>
<evidence type="ECO:0000313" key="3">
    <source>
        <dbReference type="EMBL" id="OAT39316.1"/>
    </source>
</evidence>
<gene>
    <name evidence="3" type="ORF">M983_0038</name>
</gene>
<accession>A0A198GSV0</accession>
<evidence type="ECO:0000259" key="2">
    <source>
        <dbReference type="PROSITE" id="PS50983"/>
    </source>
</evidence>
<dbReference type="Proteomes" id="UP000094023">
    <property type="component" value="Unassembled WGS sequence"/>
</dbReference>
<comment type="caution">
    <text evidence="3">The sequence shown here is derived from an EMBL/GenBank/DDBJ whole genome shotgun (WGS) entry which is preliminary data.</text>
</comment>
<dbReference type="InterPro" id="IPR006311">
    <property type="entry name" value="TAT_signal"/>
</dbReference>
<dbReference type="AlphaFoldDB" id="A0A198GSV0"/>
<evidence type="ECO:0000313" key="4">
    <source>
        <dbReference type="Proteomes" id="UP000094023"/>
    </source>
</evidence>
<dbReference type="Gene3D" id="3.40.50.1980">
    <property type="entry name" value="Nitrogenase molybdenum iron protein domain"/>
    <property type="match status" value="2"/>
</dbReference>
<dbReference type="PANTHER" id="PTHR30535">
    <property type="entry name" value="VITAMIN B12-BINDING PROTEIN"/>
    <property type="match status" value="1"/>
</dbReference>
<keyword evidence="4" id="KW-1185">Reference proteome</keyword>
<name>A0A198GSV0_9GAMM</name>
<proteinExistence type="predicted"/>
<sequence>MNSSRRSLLKGASVLALLLATPFPVFASQQHRKVVDILGRAVFLPKELKRIYIADSGLFVLYASLNKDAFSERLIAIPSSFRTSDLNIYRQYTQAFPSLLSLPEFSAMSSGHFNSEKLISLKPDVIIVATGTYQAININGVLSLLTKANIPVVAFDLSLDPLKNTPLSITEMGKLLGNTQQSLAMNQFSEKYINHISSLLQKIPFLRPNVLFERAAGFTPECCLSYGNGSMGQMLYAAGGNNLGSEYIKGSYGLLNQETVIYSKPDKIFLTGADWSGYNPSGDWINLGPGANLALAKQQLAILMQRLAYKTLNATRKKEVYALWHVFYDSPFGFIGLLKMATWLHPQRFFTLDVDTVFQDYYAQFLPVKWQEGYWITLREDDKNDKDN</sequence>
<feature type="chain" id="PRO_5008279273" evidence="1">
    <location>
        <begin position="28"/>
        <end position="388"/>
    </location>
</feature>
<keyword evidence="1" id="KW-0732">Signal</keyword>
<dbReference type="PANTHER" id="PTHR30535:SF34">
    <property type="entry name" value="MOLYBDATE-BINDING PROTEIN MOLA"/>
    <property type="match status" value="1"/>
</dbReference>
<dbReference type="EMBL" id="LXEN01000003">
    <property type="protein sequence ID" value="OAT39316.1"/>
    <property type="molecule type" value="Genomic_DNA"/>
</dbReference>
<dbReference type="PROSITE" id="PS51318">
    <property type="entry name" value="TAT"/>
    <property type="match status" value="1"/>
</dbReference>
<dbReference type="InterPro" id="IPR050902">
    <property type="entry name" value="ABC_Transporter_SBP"/>
</dbReference>
<organism evidence="3 4">
    <name type="scientific">Proteus myxofaciens ATCC 19692</name>
    <dbReference type="NCBI Taxonomy" id="1354337"/>
    <lineage>
        <taxon>Bacteria</taxon>
        <taxon>Pseudomonadati</taxon>
        <taxon>Pseudomonadota</taxon>
        <taxon>Gammaproteobacteria</taxon>
        <taxon>Enterobacterales</taxon>
        <taxon>Morganellaceae</taxon>
        <taxon>Proteus</taxon>
    </lineage>
</organism>
<protein>
    <submittedName>
        <fullName evidence="3">Periplasmic binding protein</fullName>
    </submittedName>
</protein>
<dbReference type="InterPro" id="IPR002491">
    <property type="entry name" value="ABC_transptr_periplasmic_BD"/>
</dbReference>
<dbReference type="SUPFAM" id="SSF53807">
    <property type="entry name" value="Helical backbone' metal receptor"/>
    <property type="match status" value="1"/>
</dbReference>
<feature type="signal peptide" evidence="1">
    <location>
        <begin position="1"/>
        <end position="27"/>
    </location>
</feature>
<reference evidence="3 4" key="1">
    <citation type="submission" date="2016-04" db="EMBL/GenBank/DDBJ databases">
        <title>ATOL: Assembling a taxonomically balanced genome-scale reconstruction of the evolutionary history of the Enterobacteriaceae.</title>
        <authorList>
            <person name="Plunkett G.III."/>
            <person name="Neeno-Eckwall E.C."/>
            <person name="Glasner J.D."/>
            <person name="Perna N.T."/>
        </authorList>
    </citation>
    <scope>NUCLEOTIDE SEQUENCE [LARGE SCALE GENOMIC DNA]</scope>
    <source>
        <strain evidence="3 4">ATCC 19692</strain>
    </source>
</reference>